<protein>
    <submittedName>
        <fullName evidence="2">Tail protein</fullName>
    </submittedName>
</protein>
<accession>A0A8S5PL43</accession>
<sequence>MYRKTNNKVNPCYKRLKKNKLIHIDGFGYFTIVSDDEEFEDKVPHKSIVAYSAEYLLNNKGINLTFITTAGDINDTSSTTIVTSNYFFYRESQPEKSLLHQLIEVAPQWSIGYISPSLKSKSRSFSETDKGLYGFLTNEVSQSYEALFVFDNENYVVNAYDTSEVIKNTSIVLSFDNLLKSATVSELSDDIFTVLNVSGAEDLSIAKVNPNGTKKIFCLDYYTGVLDKTASNYYENYNEWITNNALKKKVLEWEKANKEAIYDKSTGSYGYWTSLQKKFNLLLLTQKAMLTQMQTYYDSAQQNMSLYTDYSDVDNLQVYAKWSSFLSSKEGYVTFGEAKKNNYTIIDYYQVAEYTTDSNHNITLYAYWKNYSQACEANMNILKNGGKLYTVKKEDFTDIGDTETPSRNQDYNVPANSALVANGDSISDNVVDHSITPETGYAKYSIEALTREIENIQNERDKLVKQYSYETNFTDEEKLELDPFIIEGSFSDDSFIVTDSMQTKDYSNTSTKVEVVQANGDMVIKTIEELSQDDVIMDDIYVANQLVDAGYEKLKVVSQPSFSFKLDSTNFLFIEKFKPFIDQLLSIEKNKGSLFGSILNVQLEDDNWVYPYLQEMEIQYDDPDSFSMTFGNRFRLSDETYTFNELHNETTSAVSSVGSLLSAVSQPVTNGTIDAVTKYTKTALVAANQAIKSTEDNEFTFGSYGIKGRKKSSEDDNINGFDPEQLWISNNKICFTTDGWATTKAVFGKTIVDGVESYGLIADSIVGKLIMGNNLIISNSSNTFEVNENGMSISNDNMSIRMSPDIGLDIARKTAGDDLSVFKVDENGNLTITGGKIIVGDGANSGYIIDGNNGSITSIMKDANGDPLFSLTRDGHMNTSGVRIDGNEVPKPSGEITPIKGNDGVVEDSGNGLTGGIWDCIKTLVTFFFAGPYIAILNLVGRKDSDGWRNIWNYYSRRTIDQMMTDIREIGHYELADKTIVSDMISKNNDTLYQSFVSINTSNLTYYKTWTDTLQYLQDNYYTKGDINIKFNIDASTSLSWKTITVNGESMNVLVKS</sequence>
<reference evidence="2" key="1">
    <citation type="journal article" date="2021" name="Proc. Natl. Acad. Sci. U.S.A.">
        <title>A Catalog of Tens of Thousands of Viruses from Human Metagenomes Reveals Hidden Associations with Chronic Diseases.</title>
        <authorList>
            <person name="Tisza M.J."/>
            <person name="Buck C.B."/>
        </authorList>
    </citation>
    <scope>NUCLEOTIDE SEQUENCE</scope>
    <source>
        <strain evidence="2">CtOSJ35</strain>
    </source>
</reference>
<name>A0A8S5PL43_9CAUD</name>
<organism evidence="2">
    <name type="scientific">Siphoviridae sp. ctOSJ35</name>
    <dbReference type="NCBI Taxonomy" id="2825479"/>
    <lineage>
        <taxon>Viruses</taxon>
        <taxon>Duplodnaviria</taxon>
        <taxon>Heunggongvirae</taxon>
        <taxon>Uroviricota</taxon>
        <taxon>Caudoviricetes</taxon>
    </lineage>
</organism>
<evidence type="ECO:0000313" key="2">
    <source>
        <dbReference type="EMBL" id="DAE07203.1"/>
    </source>
</evidence>
<dbReference type="EMBL" id="BK015447">
    <property type="protein sequence ID" value="DAE07203.1"/>
    <property type="molecule type" value="Genomic_DNA"/>
</dbReference>
<feature type="region of interest" description="Disordered" evidence="1">
    <location>
        <begin position="880"/>
        <end position="903"/>
    </location>
</feature>
<evidence type="ECO:0000256" key="1">
    <source>
        <dbReference type="SAM" id="MobiDB-lite"/>
    </source>
</evidence>
<proteinExistence type="predicted"/>